<evidence type="ECO:0000256" key="1">
    <source>
        <dbReference type="SAM" id="Phobius"/>
    </source>
</evidence>
<gene>
    <name evidence="3" type="ORF">LZ495_08970</name>
</gene>
<dbReference type="Proteomes" id="UP001165378">
    <property type="component" value="Unassembled WGS sequence"/>
</dbReference>
<name>A0AA41TZJ1_9ACTN</name>
<keyword evidence="1" id="KW-0812">Transmembrane</keyword>
<comment type="caution">
    <text evidence="3">The sequence shown here is derived from an EMBL/GenBank/DDBJ whole genome shotgun (WGS) entry which is preliminary data.</text>
</comment>
<feature type="transmembrane region" description="Helical" evidence="1">
    <location>
        <begin position="74"/>
        <end position="92"/>
    </location>
</feature>
<evidence type="ECO:0000313" key="3">
    <source>
        <dbReference type="EMBL" id="MCF2527340.1"/>
    </source>
</evidence>
<accession>A0AA41TZJ1</accession>
<reference evidence="3" key="1">
    <citation type="submission" date="2022-01" db="EMBL/GenBank/DDBJ databases">
        <title>Genome-Based Taxonomic Classification of the Phylum Actinobacteria.</title>
        <authorList>
            <person name="Gao Y."/>
        </authorList>
    </citation>
    <scope>NUCLEOTIDE SEQUENCE</scope>
    <source>
        <strain evidence="3">KLBMP 8922</strain>
    </source>
</reference>
<dbReference type="EMBL" id="JAKFHA010000003">
    <property type="protein sequence ID" value="MCF2527340.1"/>
    <property type="molecule type" value="Genomic_DNA"/>
</dbReference>
<keyword evidence="1" id="KW-0472">Membrane</keyword>
<sequence>MTRFLFVAAIVISVAAAAPFGFPVAPFVGAGILALCGVANLVAAWSLNTRDTAHGKVWADEEQYGETGFQRVTFDYFVVVVVVLVGCSSVWVPGTVVAVEFAAVILAYQMLPRLLFRWRPRTAINSRRAAWAAEHGWTYAARDPQLKRRWTFEPFAKRPKPPHGFIDVTPKAPRCRPFAVVRGTHEGRNFVVCDFFEPVPHTPFKVWSQRIGTVCAVQMPTEVPPARYTITPKAPLQDERILIDTDAPAAARSLLTDGVVRHAKRVGLTEWEVQGGYLLAVLRPEDGTKAQVGDERAYEVVSHLSGLLDYIPGRAWR</sequence>
<organism evidence="3 4">
    <name type="scientific">Yinghuangia soli</name>
    <dbReference type="NCBI Taxonomy" id="2908204"/>
    <lineage>
        <taxon>Bacteria</taxon>
        <taxon>Bacillati</taxon>
        <taxon>Actinomycetota</taxon>
        <taxon>Actinomycetes</taxon>
        <taxon>Kitasatosporales</taxon>
        <taxon>Streptomycetaceae</taxon>
        <taxon>Yinghuangia</taxon>
    </lineage>
</organism>
<protein>
    <submittedName>
        <fullName evidence="3">Uncharacterized protein</fullName>
    </submittedName>
</protein>
<evidence type="ECO:0000313" key="4">
    <source>
        <dbReference type="Proteomes" id="UP001165378"/>
    </source>
</evidence>
<keyword evidence="4" id="KW-1185">Reference proteome</keyword>
<keyword evidence="2" id="KW-0732">Signal</keyword>
<evidence type="ECO:0000256" key="2">
    <source>
        <dbReference type="SAM" id="SignalP"/>
    </source>
</evidence>
<dbReference type="RefSeq" id="WP_235051476.1">
    <property type="nucleotide sequence ID" value="NZ_JAKFHA010000003.1"/>
</dbReference>
<keyword evidence="1" id="KW-1133">Transmembrane helix</keyword>
<feature type="signal peptide" evidence="2">
    <location>
        <begin position="1"/>
        <end position="17"/>
    </location>
</feature>
<feature type="transmembrane region" description="Helical" evidence="1">
    <location>
        <begin position="27"/>
        <end position="47"/>
    </location>
</feature>
<dbReference type="AlphaFoldDB" id="A0AA41TZJ1"/>
<proteinExistence type="predicted"/>
<feature type="chain" id="PRO_5041425615" evidence="2">
    <location>
        <begin position="18"/>
        <end position="317"/>
    </location>
</feature>